<dbReference type="Gene3D" id="3.40.1440.10">
    <property type="entry name" value="GIY-YIG endonuclease"/>
    <property type="match status" value="1"/>
</dbReference>
<proteinExistence type="inferred from homology"/>
<protein>
    <recommendedName>
        <fullName evidence="2">GIY-YIG domain-containing protein</fullName>
    </recommendedName>
</protein>
<evidence type="ECO:0000313" key="4">
    <source>
        <dbReference type="Proteomes" id="UP000178377"/>
    </source>
</evidence>
<organism evidence="3 4">
    <name type="scientific">Candidatus Doudnabacteria bacterium RIFCSPHIGHO2_01_FULL_50_11</name>
    <dbReference type="NCBI Taxonomy" id="1817828"/>
    <lineage>
        <taxon>Bacteria</taxon>
        <taxon>Candidatus Doudnaibacteriota</taxon>
    </lineage>
</organism>
<evidence type="ECO:0000259" key="2">
    <source>
        <dbReference type="PROSITE" id="PS50164"/>
    </source>
</evidence>
<dbReference type="AlphaFoldDB" id="A0A1F5PJ35"/>
<dbReference type="CDD" id="cd10449">
    <property type="entry name" value="GIY-YIG_SLX1_like"/>
    <property type="match status" value="1"/>
</dbReference>
<feature type="domain" description="GIY-YIG" evidence="2">
    <location>
        <begin position="1"/>
        <end position="78"/>
    </location>
</feature>
<evidence type="ECO:0000256" key="1">
    <source>
        <dbReference type="ARBA" id="ARBA00007435"/>
    </source>
</evidence>
<dbReference type="PANTHER" id="PTHR34477:SF1">
    <property type="entry name" value="UPF0213 PROTEIN YHBQ"/>
    <property type="match status" value="1"/>
</dbReference>
<dbReference type="EMBL" id="MFEO01000016">
    <property type="protein sequence ID" value="OGE89867.1"/>
    <property type="molecule type" value="Genomic_DNA"/>
</dbReference>
<sequence>MYYIYILQSEKDQSYYTGFTEDLKLRLKDHNTHGNKYSSTKTPYHIVWYCAFSQKKKALGFEKYLKQGSGHAFARKRLV</sequence>
<dbReference type="PROSITE" id="PS50164">
    <property type="entry name" value="GIY_YIG"/>
    <property type="match status" value="1"/>
</dbReference>
<dbReference type="SUPFAM" id="SSF82771">
    <property type="entry name" value="GIY-YIG endonuclease"/>
    <property type="match status" value="1"/>
</dbReference>
<dbReference type="Proteomes" id="UP000178377">
    <property type="component" value="Unassembled WGS sequence"/>
</dbReference>
<accession>A0A1F5PJ35</accession>
<comment type="caution">
    <text evidence="3">The sequence shown here is derived from an EMBL/GenBank/DDBJ whole genome shotgun (WGS) entry which is preliminary data.</text>
</comment>
<dbReference type="Pfam" id="PF01541">
    <property type="entry name" value="GIY-YIG"/>
    <property type="match status" value="1"/>
</dbReference>
<comment type="similarity">
    <text evidence="1">Belongs to the UPF0213 family.</text>
</comment>
<name>A0A1F5PJ35_9BACT</name>
<dbReference type="InterPro" id="IPR000305">
    <property type="entry name" value="GIY-YIG_endonuc"/>
</dbReference>
<evidence type="ECO:0000313" key="3">
    <source>
        <dbReference type="EMBL" id="OGE89867.1"/>
    </source>
</evidence>
<dbReference type="PANTHER" id="PTHR34477">
    <property type="entry name" value="UPF0213 PROTEIN YHBQ"/>
    <property type="match status" value="1"/>
</dbReference>
<dbReference type="InterPro" id="IPR035901">
    <property type="entry name" value="GIY-YIG_endonuc_sf"/>
</dbReference>
<reference evidence="3 4" key="1">
    <citation type="journal article" date="2016" name="Nat. Commun.">
        <title>Thousands of microbial genomes shed light on interconnected biogeochemical processes in an aquifer system.</title>
        <authorList>
            <person name="Anantharaman K."/>
            <person name="Brown C.T."/>
            <person name="Hug L.A."/>
            <person name="Sharon I."/>
            <person name="Castelle C.J."/>
            <person name="Probst A.J."/>
            <person name="Thomas B.C."/>
            <person name="Singh A."/>
            <person name="Wilkins M.J."/>
            <person name="Karaoz U."/>
            <person name="Brodie E.L."/>
            <person name="Williams K.H."/>
            <person name="Hubbard S.S."/>
            <person name="Banfield J.F."/>
        </authorList>
    </citation>
    <scope>NUCLEOTIDE SEQUENCE [LARGE SCALE GENOMIC DNA]</scope>
</reference>
<gene>
    <name evidence="3" type="ORF">A2722_04555</name>
</gene>
<dbReference type="InterPro" id="IPR050190">
    <property type="entry name" value="UPF0213_domain"/>
</dbReference>